<protein>
    <submittedName>
        <fullName evidence="2">PilZ domain-containing protein</fullName>
    </submittedName>
</protein>
<evidence type="ECO:0000313" key="2">
    <source>
        <dbReference type="EMBL" id="MFD1747506.1"/>
    </source>
</evidence>
<proteinExistence type="predicted"/>
<accession>A0ABW4MB70</accession>
<evidence type="ECO:0000313" key="3">
    <source>
        <dbReference type="Proteomes" id="UP001597322"/>
    </source>
</evidence>
<dbReference type="EMBL" id="JBHUEQ010000039">
    <property type="protein sequence ID" value="MFD1747506.1"/>
    <property type="molecule type" value="Genomic_DNA"/>
</dbReference>
<name>A0ABW4MB70_9HYPH</name>
<organism evidence="2 3">
    <name type="scientific">Rhizobium helianthi</name>
    <dbReference type="NCBI Taxonomy" id="1132695"/>
    <lineage>
        <taxon>Bacteria</taxon>
        <taxon>Pseudomonadati</taxon>
        <taxon>Pseudomonadota</taxon>
        <taxon>Alphaproteobacteria</taxon>
        <taxon>Hyphomicrobiales</taxon>
        <taxon>Rhizobiaceae</taxon>
        <taxon>Rhizobium/Agrobacterium group</taxon>
        <taxon>Rhizobium</taxon>
    </lineage>
</organism>
<dbReference type="Proteomes" id="UP001597322">
    <property type="component" value="Unassembled WGS sequence"/>
</dbReference>
<gene>
    <name evidence="2" type="ORF">ACFSE1_18710</name>
</gene>
<evidence type="ECO:0000259" key="1">
    <source>
        <dbReference type="Pfam" id="PF07238"/>
    </source>
</evidence>
<dbReference type="InterPro" id="IPR009875">
    <property type="entry name" value="PilZ_domain"/>
</dbReference>
<dbReference type="RefSeq" id="WP_377405104.1">
    <property type="nucleotide sequence ID" value="NZ_JBHUEQ010000039.1"/>
</dbReference>
<reference evidence="3" key="1">
    <citation type="journal article" date="2019" name="Int. J. Syst. Evol. Microbiol.">
        <title>The Global Catalogue of Microorganisms (GCM) 10K type strain sequencing project: providing services to taxonomists for standard genome sequencing and annotation.</title>
        <authorList>
            <consortium name="The Broad Institute Genomics Platform"/>
            <consortium name="The Broad Institute Genome Sequencing Center for Infectious Disease"/>
            <person name="Wu L."/>
            <person name="Ma J."/>
        </authorList>
    </citation>
    <scope>NUCLEOTIDE SEQUENCE [LARGE SCALE GENOMIC DNA]</scope>
    <source>
        <strain evidence="3">CG52</strain>
    </source>
</reference>
<dbReference type="Pfam" id="PF07238">
    <property type="entry name" value="PilZ"/>
    <property type="match status" value="1"/>
</dbReference>
<sequence>MLKGVQLVFNNGCSAINGVLRDVSDTGARVSVENSLALPQSISLVFEDGSKRSCEIARRELKEIGLRFTDL</sequence>
<feature type="domain" description="PilZ" evidence="1">
    <location>
        <begin position="14"/>
        <end position="71"/>
    </location>
</feature>
<keyword evidence="3" id="KW-1185">Reference proteome</keyword>
<comment type="caution">
    <text evidence="2">The sequence shown here is derived from an EMBL/GenBank/DDBJ whole genome shotgun (WGS) entry which is preliminary data.</text>
</comment>